<keyword evidence="3" id="KW-1185">Reference proteome</keyword>
<protein>
    <submittedName>
        <fullName evidence="2">Uncharacterized protein</fullName>
    </submittedName>
</protein>
<organism evidence="2 3">
    <name type="scientific">Aspergillus sergii</name>
    <dbReference type="NCBI Taxonomy" id="1034303"/>
    <lineage>
        <taxon>Eukaryota</taxon>
        <taxon>Fungi</taxon>
        <taxon>Dikarya</taxon>
        <taxon>Ascomycota</taxon>
        <taxon>Pezizomycotina</taxon>
        <taxon>Eurotiomycetes</taxon>
        <taxon>Eurotiomycetidae</taxon>
        <taxon>Eurotiales</taxon>
        <taxon>Aspergillaceae</taxon>
        <taxon>Aspergillus</taxon>
        <taxon>Aspergillus subgen. Circumdati</taxon>
    </lineage>
</organism>
<gene>
    <name evidence="2" type="ORF">BDV39DRAFT_202760</name>
</gene>
<dbReference type="AlphaFoldDB" id="A0A5N6XBT2"/>
<proteinExistence type="predicted"/>
<feature type="signal peptide" evidence="1">
    <location>
        <begin position="1"/>
        <end position="20"/>
    </location>
</feature>
<evidence type="ECO:0000256" key="1">
    <source>
        <dbReference type="SAM" id="SignalP"/>
    </source>
</evidence>
<dbReference type="EMBL" id="ML741777">
    <property type="protein sequence ID" value="KAE8329816.1"/>
    <property type="molecule type" value="Genomic_DNA"/>
</dbReference>
<reference evidence="3" key="1">
    <citation type="submission" date="2019-04" db="EMBL/GenBank/DDBJ databases">
        <title>Friends and foes A comparative genomics studyof 23 Aspergillus species from section Flavi.</title>
        <authorList>
            <consortium name="DOE Joint Genome Institute"/>
            <person name="Kjaerbolling I."/>
            <person name="Vesth T."/>
            <person name="Frisvad J.C."/>
            <person name="Nybo J.L."/>
            <person name="Theobald S."/>
            <person name="Kildgaard S."/>
            <person name="Isbrandt T."/>
            <person name="Kuo A."/>
            <person name="Sato A."/>
            <person name="Lyhne E.K."/>
            <person name="Kogle M.E."/>
            <person name="Wiebenga A."/>
            <person name="Kun R.S."/>
            <person name="Lubbers R.J."/>
            <person name="Makela M.R."/>
            <person name="Barry K."/>
            <person name="Chovatia M."/>
            <person name="Clum A."/>
            <person name="Daum C."/>
            <person name="Haridas S."/>
            <person name="He G."/>
            <person name="LaButti K."/>
            <person name="Lipzen A."/>
            <person name="Mondo S."/>
            <person name="Riley R."/>
            <person name="Salamov A."/>
            <person name="Simmons B.A."/>
            <person name="Magnuson J.K."/>
            <person name="Henrissat B."/>
            <person name="Mortensen U.H."/>
            <person name="Larsen T.O."/>
            <person name="Devries R.P."/>
            <person name="Grigoriev I.V."/>
            <person name="Machida M."/>
            <person name="Baker S.E."/>
            <person name="Andersen M.R."/>
        </authorList>
    </citation>
    <scope>NUCLEOTIDE SEQUENCE [LARGE SCALE GENOMIC DNA]</scope>
    <source>
        <strain evidence="3">CBS 130017</strain>
    </source>
</reference>
<dbReference type="Proteomes" id="UP000325945">
    <property type="component" value="Unassembled WGS sequence"/>
</dbReference>
<evidence type="ECO:0000313" key="3">
    <source>
        <dbReference type="Proteomes" id="UP000325945"/>
    </source>
</evidence>
<feature type="chain" id="PRO_5024947803" evidence="1">
    <location>
        <begin position="21"/>
        <end position="108"/>
    </location>
</feature>
<keyword evidence="1" id="KW-0732">Signal</keyword>
<evidence type="ECO:0000313" key="2">
    <source>
        <dbReference type="EMBL" id="KAE8329816.1"/>
    </source>
</evidence>
<accession>A0A5N6XBT2</accession>
<sequence length="108" mass="11917">MKFLSSLSVILLSSAPLTSAWFVTFYNNKQCTGWAPGSMGDHNKGTSCQKLEDNWWSADFQAEGEDVGIIFYKDKNCAGEYLFPGGGVSSCTKLDGMWSWGVLTRKKS</sequence>
<name>A0A5N6XBT2_9EURO</name>